<reference evidence="2" key="1">
    <citation type="submission" date="2020-01" db="EMBL/GenBank/DDBJ databases">
        <authorList>
            <consortium name="DOE Joint Genome Institute"/>
            <person name="Haridas S."/>
            <person name="Albert R."/>
            <person name="Binder M."/>
            <person name="Bloem J."/>
            <person name="Labutti K."/>
            <person name="Salamov A."/>
            <person name="Andreopoulos B."/>
            <person name="Baker S.E."/>
            <person name="Barry K."/>
            <person name="Bills G."/>
            <person name="Bluhm B.H."/>
            <person name="Cannon C."/>
            <person name="Castanera R."/>
            <person name="Culley D.E."/>
            <person name="Daum C."/>
            <person name="Ezra D."/>
            <person name="Gonzalez J.B."/>
            <person name="Henrissat B."/>
            <person name="Kuo A."/>
            <person name="Liang C."/>
            <person name="Lipzen A."/>
            <person name="Lutzoni F."/>
            <person name="Magnuson J."/>
            <person name="Mondo S."/>
            <person name="Nolan M."/>
            <person name="Ohm R."/>
            <person name="Pangilinan J."/>
            <person name="Park H.-J."/>
            <person name="Ramirez L."/>
            <person name="Alfaro M."/>
            <person name="Sun H."/>
            <person name="Tritt A."/>
            <person name="Yoshinaga Y."/>
            <person name="Zwiers L.-H."/>
            <person name="Turgeon B.G."/>
            <person name="Goodwin S.B."/>
            <person name="Spatafora J.W."/>
            <person name="Crous P.W."/>
            <person name="Grigoriev I.V."/>
        </authorList>
    </citation>
    <scope>NUCLEOTIDE SEQUENCE</scope>
    <source>
        <strain evidence="2">IPT5</strain>
    </source>
</reference>
<feature type="chain" id="PRO_5025516602" description="Secreted protein" evidence="1">
    <location>
        <begin position="25"/>
        <end position="84"/>
    </location>
</feature>
<feature type="signal peptide" evidence="1">
    <location>
        <begin position="1"/>
        <end position="24"/>
    </location>
</feature>
<protein>
    <recommendedName>
        <fullName evidence="4">Secreted protein</fullName>
    </recommendedName>
</protein>
<name>A0A6A7B159_9PLEO</name>
<keyword evidence="3" id="KW-1185">Reference proteome</keyword>
<keyword evidence="1" id="KW-0732">Signal</keyword>
<dbReference type="OrthoDB" id="10486714at2759"/>
<evidence type="ECO:0000313" key="3">
    <source>
        <dbReference type="Proteomes" id="UP000799423"/>
    </source>
</evidence>
<evidence type="ECO:0008006" key="4">
    <source>
        <dbReference type="Google" id="ProtNLM"/>
    </source>
</evidence>
<organism evidence="2 3">
    <name type="scientific">Plenodomus tracheiphilus IPT5</name>
    <dbReference type="NCBI Taxonomy" id="1408161"/>
    <lineage>
        <taxon>Eukaryota</taxon>
        <taxon>Fungi</taxon>
        <taxon>Dikarya</taxon>
        <taxon>Ascomycota</taxon>
        <taxon>Pezizomycotina</taxon>
        <taxon>Dothideomycetes</taxon>
        <taxon>Pleosporomycetidae</taxon>
        <taxon>Pleosporales</taxon>
        <taxon>Pleosporineae</taxon>
        <taxon>Leptosphaeriaceae</taxon>
        <taxon>Plenodomus</taxon>
    </lineage>
</organism>
<proteinExistence type="predicted"/>
<sequence>MRLRSPRSSFLTSLRLLGAAQTLACLDAAKPGERTWQGGCRASTHIVCINDSQHTTAPWGKLVRKFVFLESGRAWAQGLGTNNA</sequence>
<evidence type="ECO:0000313" key="2">
    <source>
        <dbReference type="EMBL" id="KAF2849220.1"/>
    </source>
</evidence>
<evidence type="ECO:0000256" key="1">
    <source>
        <dbReference type="SAM" id="SignalP"/>
    </source>
</evidence>
<dbReference type="Proteomes" id="UP000799423">
    <property type="component" value="Unassembled WGS sequence"/>
</dbReference>
<accession>A0A6A7B159</accession>
<dbReference type="AlphaFoldDB" id="A0A6A7B159"/>
<dbReference type="EMBL" id="MU006313">
    <property type="protein sequence ID" value="KAF2849220.1"/>
    <property type="molecule type" value="Genomic_DNA"/>
</dbReference>
<gene>
    <name evidence="2" type="ORF">T440DRAFT_140477</name>
</gene>